<organism evidence="2 3">
    <name type="scientific">Hymenobacter humi</name>
    <dbReference type="NCBI Taxonomy" id="1411620"/>
    <lineage>
        <taxon>Bacteria</taxon>
        <taxon>Pseudomonadati</taxon>
        <taxon>Bacteroidota</taxon>
        <taxon>Cytophagia</taxon>
        <taxon>Cytophagales</taxon>
        <taxon>Hymenobacteraceae</taxon>
        <taxon>Hymenobacter</taxon>
    </lineage>
</organism>
<dbReference type="RefSeq" id="WP_380205032.1">
    <property type="nucleotide sequence ID" value="NZ_JBHTEK010000001.1"/>
</dbReference>
<accession>A0ABW2UBT5</accession>
<feature type="compositionally biased region" description="Polar residues" evidence="1">
    <location>
        <begin position="609"/>
        <end position="623"/>
    </location>
</feature>
<evidence type="ECO:0000313" key="3">
    <source>
        <dbReference type="Proteomes" id="UP001596513"/>
    </source>
</evidence>
<comment type="caution">
    <text evidence="2">The sequence shown here is derived from an EMBL/GenBank/DDBJ whole genome shotgun (WGS) entry which is preliminary data.</text>
</comment>
<gene>
    <name evidence="2" type="ORF">ACFQT0_20860</name>
</gene>
<name>A0ABW2UBT5_9BACT</name>
<protein>
    <recommendedName>
        <fullName evidence="4">AsmA-like C-terminal domain-containing protein</fullName>
    </recommendedName>
</protein>
<proteinExistence type="predicted"/>
<dbReference type="EMBL" id="JBHTEK010000001">
    <property type="protein sequence ID" value="MFC7669536.1"/>
    <property type="molecule type" value="Genomic_DNA"/>
</dbReference>
<feature type="region of interest" description="Disordered" evidence="1">
    <location>
        <begin position="485"/>
        <end position="642"/>
    </location>
</feature>
<dbReference type="Proteomes" id="UP001596513">
    <property type="component" value="Unassembled WGS sequence"/>
</dbReference>
<sequence>MLGPFEVEFSPWHDFPHLTASIHHIALTDTTHRQHVPVLRVGRADLRLKLTSLLWGKTEVTRLVISDVDFRERVDSLGHSWGLRGKRQKGTGTPPTVDLDLDELIVNNFRFSSHNGYSRSAFGAQVRKARLSARLQRGVLRVAGTLEGQLSYLRTRTGTLFEREPVRGWVHYKYTFANRQGLLWDTRATLNGDTIRVSGTHTVDPRQPVGTLLKLRFVGNQPLTDVLHAALPPRLDPILAGATSPSRAHIHYTITGLSGPTVTPRNVLTFSLRGASLRWPDADRRISRWDLRGTYDNGPAHSIKSTVLTLQRCRIYSSAGELNIALTLRDFSRPFLNGRFQGRTELPELAAALAPGHWRARGGIADMDVRLRGLLPPMAGRFDPRPLQKSMTVRGTLTLRDASFLVPLRGADISRLNVTMGLRDSLWHLSNATGVLNDMQFRASAVTTQLYEYLTDQHPTARIVGNFSVEELRVDRLRSLLRPIPRRNSAGFAPTSLPKPGKTPRDKVQPGRHPGQRPDSAGAAARCGPALPAPAAGHRHSHQPGRDRAPRRPAGAAAQPGRPRVGRQRARQRRMAHRPCQPGGPGALPVGRALRHAQLQAVSGPHDAAQTSGRTAHQSQRGSHPSPARIAFGGQWPAQHRH</sequence>
<evidence type="ECO:0000313" key="2">
    <source>
        <dbReference type="EMBL" id="MFC7669536.1"/>
    </source>
</evidence>
<evidence type="ECO:0000256" key="1">
    <source>
        <dbReference type="SAM" id="MobiDB-lite"/>
    </source>
</evidence>
<feature type="compositionally biased region" description="Low complexity" evidence="1">
    <location>
        <begin position="552"/>
        <end position="563"/>
    </location>
</feature>
<keyword evidence="3" id="KW-1185">Reference proteome</keyword>
<reference evidence="3" key="1">
    <citation type="journal article" date="2019" name="Int. J. Syst. Evol. Microbiol.">
        <title>The Global Catalogue of Microorganisms (GCM) 10K type strain sequencing project: providing services to taxonomists for standard genome sequencing and annotation.</title>
        <authorList>
            <consortium name="The Broad Institute Genomics Platform"/>
            <consortium name="The Broad Institute Genome Sequencing Center for Infectious Disease"/>
            <person name="Wu L."/>
            <person name="Ma J."/>
        </authorList>
    </citation>
    <scope>NUCLEOTIDE SEQUENCE [LARGE SCALE GENOMIC DNA]</scope>
    <source>
        <strain evidence="3">JCM 19635</strain>
    </source>
</reference>
<evidence type="ECO:0008006" key="4">
    <source>
        <dbReference type="Google" id="ProtNLM"/>
    </source>
</evidence>
<feature type="compositionally biased region" description="Basic residues" evidence="1">
    <location>
        <begin position="564"/>
        <end position="577"/>
    </location>
</feature>